<dbReference type="AlphaFoldDB" id="A0A7G7WYY9"/>
<organism evidence="3">
    <name type="scientific">Ceriantheomorphe brasiliensis</name>
    <dbReference type="NCBI Taxonomy" id="1048506"/>
    <lineage>
        <taxon>Eukaryota</taxon>
        <taxon>Metazoa</taxon>
        <taxon>Cnidaria</taxon>
        <taxon>Anthozoa</taxon>
        <taxon>Ceriantharia</taxon>
        <taxon>Spirularia</taxon>
        <taxon>Cerianthidae</taxon>
        <taxon>Ceriantheomorphe</taxon>
    </lineage>
</organism>
<dbReference type="PANTHER" id="PTHR10334">
    <property type="entry name" value="CYSTEINE-RICH SECRETORY PROTEIN-RELATED"/>
    <property type="match status" value="1"/>
</dbReference>
<dbReference type="InterPro" id="IPR034113">
    <property type="entry name" value="SCP_GAPR1-like"/>
</dbReference>
<proteinExistence type="evidence at transcript level"/>
<dbReference type="PROSITE" id="PS01009">
    <property type="entry name" value="CRISP_1"/>
    <property type="match status" value="1"/>
</dbReference>
<feature type="domain" description="SCP" evidence="2">
    <location>
        <begin position="37"/>
        <end position="172"/>
    </location>
</feature>
<evidence type="ECO:0000313" key="3">
    <source>
        <dbReference type="EMBL" id="QNH72478.1"/>
    </source>
</evidence>
<protein>
    <submittedName>
        <fullName evidence="3">Toxin candidate TRINITY_DN3491_c0_g1_i1</fullName>
    </submittedName>
</protein>
<name>A0A7G7WYY9_9CNID</name>
<evidence type="ECO:0000256" key="1">
    <source>
        <dbReference type="SAM" id="SignalP"/>
    </source>
</evidence>
<dbReference type="Gene3D" id="3.40.33.10">
    <property type="entry name" value="CAP"/>
    <property type="match status" value="1"/>
</dbReference>
<dbReference type="EMBL" id="MT747544">
    <property type="protein sequence ID" value="QNH72478.1"/>
    <property type="molecule type" value="mRNA"/>
</dbReference>
<dbReference type="CDD" id="cd05382">
    <property type="entry name" value="CAP_GAPR1-like"/>
    <property type="match status" value="1"/>
</dbReference>
<dbReference type="SUPFAM" id="SSF55797">
    <property type="entry name" value="PR-1-like"/>
    <property type="match status" value="1"/>
</dbReference>
<dbReference type="InterPro" id="IPR001283">
    <property type="entry name" value="CRISP-related"/>
</dbReference>
<dbReference type="SMART" id="SM00198">
    <property type="entry name" value="SCP"/>
    <property type="match status" value="1"/>
</dbReference>
<dbReference type="InterPro" id="IPR018244">
    <property type="entry name" value="Allrgn_V5/Tpx1_CS"/>
</dbReference>
<reference evidence="3" key="1">
    <citation type="journal article" date="2020" name="Mar. Drugs">
        <title>Transcriptomic Analysis of Four Cerianthid (Cnidaria, Ceriantharia) Venoms.</title>
        <authorList>
            <person name="Klompen A.M.L."/>
            <person name="Macrander J."/>
            <person name="Reitzel A.M."/>
            <person name="Stampar S.N."/>
        </authorList>
    </citation>
    <scope>NUCLEOTIDE SEQUENCE</scope>
</reference>
<dbReference type="PRINTS" id="PR00837">
    <property type="entry name" value="V5TPXLIKE"/>
</dbReference>
<evidence type="ECO:0000259" key="2">
    <source>
        <dbReference type="SMART" id="SM00198"/>
    </source>
</evidence>
<sequence length="189" mass="20975">MMKYCKILAGILFLNHALGYPNSGFGSQSRDKEADSEFEQNALAAHNKYRSRHDAPPMKLNAEMSASARAYAQKLARMGSLQHSRNGDGENLAMSCGRALTGKGATDMWYNEVCKPGYNFNYGRYTSGTGHFTQVVWAGSLELGVGRATTKRGRMTCTYVVGRYRKAGNMMSRFRENVKQGGFSKSRHC</sequence>
<accession>A0A7G7WYY9</accession>
<dbReference type="InterPro" id="IPR014044">
    <property type="entry name" value="CAP_dom"/>
</dbReference>
<feature type="chain" id="PRO_5028926898" evidence="1">
    <location>
        <begin position="20"/>
        <end position="189"/>
    </location>
</feature>
<dbReference type="FunFam" id="3.40.33.10:FF:000002">
    <property type="entry name" value="Golgi-associated plant pathogenesis-related protein 1"/>
    <property type="match status" value="1"/>
</dbReference>
<dbReference type="Pfam" id="PF00188">
    <property type="entry name" value="CAP"/>
    <property type="match status" value="1"/>
</dbReference>
<feature type="signal peptide" evidence="1">
    <location>
        <begin position="1"/>
        <end position="19"/>
    </location>
</feature>
<keyword evidence="1" id="KW-0732">Signal</keyword>
<reference evidence="3" key="2">
    <citation type="submission" date="2020-07" db="EMBL/GenBank/DDBJ databases">
        <authorList>
            <person name="Klompen A.L."/>
            <person name="Macrander J."/>
            <person name="Reitzel A.M."/>
            <person name="Stampar S.N."/>
        </authorList>
    </citation>
    <scope>NUCLEOTIDE SEQUENCE</scope>
</reference>
<dbReference type="GO" id="GO:0005576">
    <property type="term" value="C:extracellular region"/>
    <property type="evidence" value="ECO:0007669"/>
    <property type="project" value="InterPro"/>
</dbReference>
<dbReference type="InterPro" id="IPR035940">
    <property type="entry name" value="CAP_sf"/>
</dbReference>